<evidence type="ECO:0000256" key="8">
    <source>
        <dbReference type="SAM" id="Phobius"/>
    </source>
</evidence>
<accession>A0A831LE95</accession>
<dbReference type="GO" id="GO:0008360">
    <property type="term" value="P:regulation of cell shape"/>
    <property type="evidence" value="ECO:0007669"/>
    <property type="project" value="UniProtKB-KW"/>
</dbReference>
<dbReference type="InterPro" id="IPR007227">
    <property type="entry name" value="Cell_shape_determining_MreD"/>
</dbReference>
<feature type="transmembrane region" description="Helical" evidence="8">
    <location>
        <begin position="134"/>
        <end position="153"/>
    </location>
</feature>
<evidence type="ECO:0000256" key="5">
    <source>
        <dbReference type="ARBA" id="ARBA00022960"/>
    </source>
</evidence>
<dbReference type="NCBIfam" id="TIGR03426">
    <property type="entry name" value="shape_MreD"/>
    <property type="match status" value="1"/>
</dbReference>
<keyword evidence="4 8" id="KW-0812">Transmembrane</keyword>
<evidence type="ECO:0000256" key="4">
    <source>
        <dbReference type="ARBA" id="ARBA00022692"/>
    </source>
</evidence>
<evidence type="ECO:0000256" key="2">
    <source>
        <dbReference type="ARBA" id="ARBA00007776"/>
    </source>
</evidence>
<dbReference type="Proteomes" id="UP000886162">
    <property type="component" value="Unassembled WGS sequence"/>
</dbReference>
<reference evidence="9" key="1">
    <citation type="journal article" date="2020" name="mSystems">
        <title>Genome- and Community-Level Interaction Insights into Carbon Utilization and Element Cycling Functions of Hydrothermarchaeota in Hydrothermal Sediment.</title>
        <authorList>
            <person name="Zhou Z."/>
            <person name="Liu Y."/>
            <person name="Xu W."/>
            <person name="Pan J."/>
            <person name="Luo Z.H."/>
            <person name="Li M."/>
        </authorList>
    </citation>
    <scope>NUCLEOTIDE SEQUENCE [LARGE SCALE GENOMIC DNA]</scope>
    <source>
        <strain evidence="9">SpSt-1220</strain>
    </source>
</reference>
<evidence type="ECO:0000256" key="3">
    <source>
        <dbReference type="ARBA" id="ARBA00022475"/>
    </source>
</evidence>
<comment type="subcellular location">
    <subcellularLocation>
        <location evidence="1">Cell membrane</location>
        <topology evidence="1">Multi-pass membrane protein</topology>
    </subcellularLocation>
</comment>
<dbReference type="AlphaFoldDB" id="A0A831LE95"/>
<name>A0A831LE95_9BACT</name>
<dbReference type="GO" id="GO:0005886">
    <property type="term" value="C:plasma membrane"/>
    <property type="evidence" value="ECO:0007669"/>
    <property type="project" value="UniProtKB-SubCell"/>
</dbReference>
<feature type="transmembrane region" description="Helical" evidence="8">
    <location>
        <begin position="96"/>
        <end position="122"/>
    </location>
</feature>
<comment type="caution">
    <text evidence="9">The sequence shown here is derived from an EMBL/GenBank/DDBJ whole genome shotgun (WGS) entry which is preliminary data.</text>
</comment>
<keyword evidence="6 8" id="KW-1133">Transmembrane helix</keyword>
<dbReference type="Pfam" id="PF04093">
    <property type="entry name" value="MreD"/>
    <property type="match status" value="1"/>
</dbReference>
<keyword evidence="5" id="KW-0133">Cell shape</keyword>
<gene>
    <name evidence="9" type="primary">mreD</name>
    <name evidence="9" type="ORF">ENN94_02990</name>
</gene>
<keyword evidence="3" id="KW-1003">Cell membrane</keyword>
<proteinExistence type="inferred from homology"/>
<dbReference type="EMBL" id="DSDO01000207">
    <property type="protein sequence ID" value="HDR46646.1"/>
    <property type="molecule type" value="Genomic_DNA"/>
</dbReference>
<evidence type="ECO:0000313" key="9">
    <source>
        <dbReference type="EMBL" id="HDR46646.1"/>
    </source>
</evidence>
<evidence type="ECO:0000256" key="6">
    <source>
        <dbReference type="ARBA" id="ARBA00022989"/>
    </source>
</evidence>
<feature type="transmembrane region" description="Helical" evidence="8">
    <location>
        <begin position="64"/>
        <end position="84"/>
    </location>
</feature>
<keyword evidence="7 8" id="KW-0472">Membrane</keyword>
<comment type="similarity">
    <text evidence="2">Belongs to the MreD family.</text>
</comment>
<protein>
    <submittedName>
        <fullName evidence="9">Rod shape-determining protein MreD</fullName>
    </submittedName>
</protein>
<sequence length="169" mass="18390">MKSLLWVLGIGILIAFLQTTILSRINPPSIRPDLFVFLVVYLSMTQNTSRGGPLAWLLGLLKDSFAGVTFGLHGFAFVATFLLARLVVRQLNPESSLLLVLLVSCAMAMENGLIAMSLLMLADAGDGWRIVLQQIPAQVVVGALLSCLFLPFIRWDGRRARAASGPRLP</sequence>
<evidence type="ECO:0000256" key="1">
    <source>
        <dbReference type="ARBA" id="ARBA00004651"/>
    </source>
</evidence>
<evidence type="ECO:0000256" key="7">
    <source>
        <dbReference type="ARBA" id="ARBA00023136"/>
    </source>
</evidence>
<organism evidence="9">
    <name type="scientific">Geoalkalibacter subterraneus</name>
    <dbReference type="NCBI Taxonomy" id="483547"/>
    <lineage>
        <taxon>Bacteria</taxon>
        <taxon>Pseudomonadati</taxon>
        <taxon>Thermodesulfobacteriota</taxon>
        <taxon>Desulfuromonadia</taxon>
        <taxon>Desulfuromonadales</taxon>
        <taxon>Geoalkalibacteraceae</taxon>
        <taxon>Geoalkalibacter</taxon>
    </lineage>
</organism>